<feature type="transmembrane region" description="Helical" evidence="2">
    <location>
        <begin position="55"/>
        <end position="78"/>
    </location>
</feature>
<keyword evidence="2" id="KW-0472">Membrane</keyword>
<dbReference type="EMBL" id="CP007474">
    <property type="protein sequence ID" value="AHX04335.1"/>
    <property type="molecule type" value="Genomic_DNA"/>
</dbReference>
<dbReference type="Proteomes" id="UP000023762">
    <property type="component" value="Chromosome"/>
</dbReference>
<evidence type="ECO:0000313" key="4">
    <source>
        <dbReference type="Proteomes" id="UP000023762"/>
    </source>
</evidence>
<dbReference type="KEGG" id="ehh:EHF_0474"/>
<organism evidence="3 4">
    <name type="scientific">Ehrlichia japonica</name>
    <dbReference type="NCBI Taxonomy" id="391036"/>
    <lineage>
        <taxon>Bacteria</taxon>
        <taxon>Pseudomonadati</taxon>
        <taxon>Pseudomonadota</taxon>
        <taxon>Alphaproteobacteria</taxon>
        <taxon>Rickettsiales</taxon>
        <taxon>Anaplasmataceae</taxon>
        <taxon>Ehrlichia</taxon>
    </lineage>
</organism>
<evidence type="ECO:0000256" key="1">
    <source>
        <dbReference type="SAM" id="MobiDB-lite"/>
    </source>
</evidence>
<dbReference type="HOGENOM" id="CLU_2000321_0_0_5"/>
<gene>
    <name evidence="3" type="ORF">EHF_0474</name>
</gene>
<accession>X5H2L1</accession>
<keyword evidence="4" id="KW-1185">Reference proteome</keyword>
<evidence type="ECO:0000256" key="2">
    <source>
        <dbReference type="SAM" id="Phobius"/>
    </source>
</evidence>
<keyword evidence="2" id="KW-0812">Transmembrane</keyword>
<feature type="region of interest" description="Disordered" evidence="1">
    <location>
        <begin position="91"/>
        <end position="124"/>
    </location>
</feature>
<evidence type="ECO:0000313" key="3">
    <source>
        <dbReference type="EMBL" id="AHX04335.1"/>
    </source>
</evidence>
<dbReference type="RefSeq" id="WP_052349273.1">
    <property type="nucleotide sequence ID" value="NZ_CP007474.1"/>
</dbReference>
<proteinExistence type="predicted"/>
<dbReference type="AlphaFoldDB" id="X5H2L1"/>
<dbReference type="OrthoDB" id="10002757at2"/>
<keyword evidence="2" id="KW-1133">Transmembrane helix</keyword>
<reference evidence="3 4" key="1">
    <citation type="submission" date="2014-03" db="EMBL/GenBank/DDBJ databases">
        <title>Sequencing and Comparison of Genomes and Transcriptome Profiles of Human Ehrlichiosis Agents.</title>
        <authorList>
            <person name="Lin M."/>
            <person name="Daugherty S.C."/>
            <person name="Nagaraj S."/>
            <person name="Cheng Z."/>
            <person name="Xiong Q."/>
            <person name="Lin F.-Y."/>
            <person name="Sengamalay N."/>
            <person name="Ott S."/>
            <person name="Godinez A."/>
            <person name="Tallon L.J."/>
            <person name="Sadzewicz L."/>
            <person name="Fraser C.M."/>
            <person name="Dunning Hotopp J.C."/>
            <person name="Rikihisa Y."/>
        </authorList>
    </citation>
    <scope>NUCLEOTIDE SEQUENCE [LARGE SCALE GENOMIC DNA]</scope>
    <source>
        <strain evidence="3 4">HF</strain>
    </source>
</reference>
<protein>
    <submittedName>
        <fullName evidence="3">Uncharacterized protein</fullName>
    </submittedName>
</protein>
<sequence>MIHSGNQKHSMNNTLLTTGAILSTTVALVSALTTIYSGINLALDLDIPGIPKTSVNIFFASFVTFMASTLLLIGASITGKYFEVLQNKDVSQKHNSDNDTVLPNASLLTTKSPEQAEQTGIQEK</sequence>
<name>X5H2L1_9RICK</name>
<feature type="compositionally biased region" description="Polar residues" evidence="1">
    <location>
        <begin position="98"/>
        <end position="124"/>
    </location>
</feature>